<dbReference type="GO" id="GO:0055037">
    <property type="term" value="C:recycling endosome"/>
    <property type="evidence" value="ECO:0007669"/>
    <property type="project" value="TreeGrafter"/>
</dbReference>
<feature type="compositionally biased region" description="Low complexity" evidence="2">
    <location>
        <begin position="223"/>
        <end position="241"/>
    </location>
</feature>
<dbReference type="PANTHER" id="PTHR13677:SF0">
    <property type="entry name" value="LD41638P"/>
    <property type="match status" value="1"/>
</dbReference>
<comment type="similarity">
    <text evidence="1">Belongs to the DENND6 family.</text>
</comment>
<accession>C5KCI1</accession>
<dbReference type="PANTHER" id="PTHR13677">
    <property type="entry name" value="LD41638P"/>
    <property type="match status" value="1"/>
</dbReference>
<feature type="region of interest" description="Disordered" evidence="2">
    <location>
        <begin position="223"/>
        <end position="242"/>
    </location>
</feature>
<proteinExistence type="inferred from homology"/>
<feature type="compositionally biased region" description="Polar residues" evidence="2">
    <location>
        <begin position="698"/>
        <end position="716"/>
    </location>
</feature>
<sequence>MDTSVTAEDGKGVGEDSSSHGSQSIGEASRNNWLVCTAAFAFDLEVGQAMECMYPAEALSSRDAKTLSFLAFPDSNLTRAGTDDISCLYSVRFRCQDRVVSDDFYDANATSDRSRYLFATCLFRQHRDEDNPRGFYQKTIAVVSRHPFTELWSTVVSGPMVEAYTAAERCGTCPQVLQQVWLDTCRWPKPKPAKTVTLPILSTRLSFVIPIGGPVSWFPRKVVGSSPSSSPRGSSVIVSSPQAPVVGSRERLRESVCGDGDISLEKTLAYLRTDSGQNEGPMRKRGLISAVKGLSGSKPVGSRAFSLSSSLQHHQVPWFLYSEVSKSGSLWPLMSSLWHLWEMAITGVPMLVYTPRQLPSSVSNAVFAILSLIQPVQYRGDYRPYFTIYDPDYEYYKTAPIGALPPCILGITSPMAFAQLSQNFPVVVVIDSDDKGDQKTDAPQLSDKVVIQQQGGSYVAVSPLLCSSSSNTRTLGSKLMEVTGAASVMGVLDVPSGGGGEGGGGRQTDEYRKDVGRWKLDLPPNVSVLKQLQDVDAKDGQDRRAAAFAINDAILNRHFQSLTCSFLAPFLQPYLSVEMAKRSIKSSPLSPTPLLPPFDLSALLASLTLAPDCPEPLAGLRPVKLEELYRKFVVESPNFAPWIRSQRENAFERIIRYHAKILCDEGRVAQHASSLRSIGDFDSAITVLRQVREDPSVQRLSRASSKQTAGGSSGSSDETRGGKSPRQQDQLQKRLSAINRMLSAMRKDFIQSRVQMY</sequence>
<dbReference type="AlphaFoldDB" id="C5KCI1"/>
<dbReference type="InParanoid" id="C5KCI1"/>
<evidence type="ECO:0000256" key="1">
    <source>
        <dbReference type="ARBA" id="ARBA00007159"/>
    </source>
</evidence>
<evidence type="ECO:0000256" key="2">
    <source>
        <dbReference type="SAM" id="MobiDB-lite"/>
    </source>
</evidence>
<dbReference type="OMA" id="CIPSRVD"/>
<gene>
    <name evidence="4" type="ORF">Pmar_PMAR023773</name>
</gene>
<dbReference type="Proteomes" id="UP000007800">
    <property type="component" value="Unassembled WGS sequence"/>
</dbReference>
<feature type="region of interest" description="Disordered" evidence="2">
    <location>
        <begin position="696"/>
        <end position="730"/>
    </location>
</feature>
<organism evidence="5">
    <name type="scientific">Perkinsus marinus (strain ATCC 50983 / TXsc)</name>
    <dbReference type="NCBI Taxonomy" id="423536"/>
    <lineage>
        <taxon>Eukaryota</taxon>
        <taxon>Sar</taxon>
        <taxon>Alveolata</taxon>
        <taxon>Perkinsozoa</taxon>
        <taxon>Perkinsea</taxon>
        <taxon>Perkinsida</taxon>
        <taxon>Perkinsidae</taxon>
        <taxon>Perkinsus</taxon>
    </lineage>
</organism>
<feature type="compositionally biased region" description="Basic and acidic residues" evidence="2">
    <location>
        <begin position="8"/>
        <end position="18"/>
    </location>
</feature>
<evidence type="ECO:0000313" key="4">
    <source>
        <dbReference type="EMBL" id="EER17843.1"/>
    </source>
</evidence>
<feature type="region of interest" description="Disordered" evidence="2">
    <location>
        <begin position="1"/>
        <end position="25"/>
    </location>
</feature>
<dbReference type="GeneID" id="9087247"/>
<reference evidence="4 5" key="1">
    <citation type="submission" date="2008-07" db="EMBL/GenBank/DDBJ databases">
        <authorList>
            <person name="El-Sayed N."/>
            <person name="Caler E."/>
            <person name="Inman J."/>
            <person name="Amedeo P."/>
            <person name="Hass B."/>
            <person name="Wortman J."/>
        </authorList>
    </citation>
    <scope>NUCLEOTIDE SEQUENCE [LARGE SCALE GENOMIC DNA]</scope>
    <source>
        <strain evidence="5">ATCC 50983 / TXsc</strain>
    </source>
</reference>
<dbReference type="EMBL" id="GG671995">
    <property type="protein sequence ID" value="EER17843.1"/>
    <property type="molecule type" value="Genomic_DNA"/>
</dbReference>
<dbReference type="RefSeq" id="XP_002786047.1">
    <property type="nucleotide sequence ID" value="XM_002786001.1"/>
</dbReference>
<name>C5KCI1_PERM5</name>
<keyword evidence="5" id="KW-1185">Reference proteome</keyword>
<feature type="domain" description="UDENN" evidence="3">
    <location>
        <begin position="35"/>
        <end position="644"/>
    </location>
</feature>
<dbReference type="PROSITE" id="PS50211">
    <property type="entry name" value="DENN"/>
    <property type="match status" value="1"/>
</dbReference>
<dbReference type="OrthoDB" id="417513at2759"/>
<dbReference type="GO" id="GO:0005085">
    <property type="term" value="F:guanyl-nucleotide exchange factor activity"/>
    <property type="evidence" value="ECO:0007669"/>
    <property type="project" value="InterPro"/>
</dbReference>
<protein>
    <recommendedName>
        <fullName evidence="3">UDENN domain-containing protein</fullName>
    </recommendedName>
</protein>
<dbReference type="InterPro" id="IPR037516">
    <property type="entry name" value="Tripartite_DENN"/>
</dbReference>
<dbReference type="InterPro" id="IPR024224">
    <property type="entry name" value="DENND6"/>
</dbReference>
<evidence type="ECO:0000259" key="3">
    <source>
        <dbReference type="PROSITE" id="PS50211"/>
    </source>
</evidence>
<evidence type="ECO:0000313" key="5">
    <source>
        <dbReference type="Proteomes" id="UP000007800"/>
    </source>
</evidence>